<dbReference type="STRING" id="113562.SAMN04489716_6855"/>
<gene>
    <name evidence="3" type="ORF">SAMN04489716_6855</name>
</gene>
<keyword evidence="4" id="KW-1185">Reference proteome</keyword>
<sequence length="135" mass="14744">MQWRVRPVLPFAKLIVALTMPALALIFAEGEWSRWALALLAMAAIVVWAARDVLVPVRLAADPAGITVVTGFARRKQVPWSQIERVRVESTARRGLRSDFLEIDAGDALYLFTTNDLSADPESVASSLAGLRAVS</sequence>
<feature type="domain" description="Low molecular weight protein antigen 6 PH" evidence="2">
    <location>
        <begin position="57"/>
        <end position="132"/>
    </location>
</feature>
<proteinExistence type="predicted"/>
<evidence type="ECO:0000256" key="1">
    <source>
        <dbReference type="SAM" id="Phobius"/>
    </source>
</evidence>
<evidence type="ECO:0000259" key="2">
    <source>
        <dbReference type="Pfam" id="PF10756"/>
    </source>
</evidence>
<evidence type="ECO:0000313" key="4">
    <source>
        <dbReference type="Proteomes" id="UP000198688"/>
    </source>
</evidence>
<evidence type="ECO:0000313" key="3">
    <source>
        <dbReference type="EMBL" id="SDT74032.1"/>
    </source>
</evidence>
<dbReference type="RefSeq" id="WP_092550565.1">
    <property type="nucleotide sequence ID" value="NZ_BOMJ01000003.1"/>
</dbReference>
<dbReference type="Pfam" id="PF10756">
    <property type="entry name" value="bPH_6"/>
    <property type="match status" value="1"/>
</dbReference>
<keyword evidence="1" id="KW-1133">Transmembrane helix</keyword>
<keyword evidence="1" id="KW-0472">Membrane</keyword>
<dbReference type="Proteomes" id="UP000198688">
    <property type="component" value="Chromosome I"/>
</dbReference>
<organism evidence="3 4">
    <name type="scientific">Actinoplanes derwentensis</name>
    <dbReference type="NCBI Taxonomy" id="113562"/>
    <lineage>
        <taxon>Bacteria</taxon>
        <taxon>Bacillati</taxon>
        <taxon>Actinomycetota</taxon>
        <taxon>Actinomycetes</taxon>
        <taxon>Micromonosporales</taxon>
        <taxon>Micromonosporaceae</taxon>
        <taxon>Actinoplanes</taxon>
    </lineage>
</organism>
<dbReference type="OrthoDB" id="3213712at2"/>
<dbReference type="InterPro" id="IPR019692">
    <property type="entry name" value="CFP-6_PH"/>
</dbReference>
<accession>A0A1H2CV08</accession>
<keyword evidence="1" id="KW-0812">Transmembrane</keyword>
<dbReference type="EMBL" id="LT629758">
    <property type="protein sequence ID" value="SDT74032.1"/>
    <property type="molecule type" value="Genomic_DNA"/>
</dbReference>
<dbReference type="AlphaFoldDB" id="A0A1H2CV08"/>
<name>A0A1H2CV08_9ACTN</name>
<feature type="transmembrane region" description="Helical" evidence="1">
    <location>
        <begin position="34"/>
        <end position="50"/>
    </location>
</feature>
<protein>
    <submittedName>
        <fullName evidence="3">PH domain-containing protein</fullName>
    </submittedName>
</protein>
<reference evidence="3 4" key="1">
    <citation type="submission" date="2016-10" db="EMBL/GenBank/DDBJ databases">
        <authorList>
            <person name="de Groot N.N."/>
        </authorList>
    </citation>
    <scope>NUCLEOTIDE SEQUENCE [LARGE SCALE GENOMIC DNA]</scope>
    <source>
        <strain evidence="3 4">DSM 43941</strain>
    </source>
</reference>